<keyword evidence="1" id="KW-0472">Membrane</keyword>
<proteinExistence type="predicted"/>
<keyword evidence="3" id="KW-1185">Reference proteome</keyword>
<keyword evidence="1" id="KW-0812">Transmembrane</keyword>
<evidence type="ECO:0000256" key="1">
    <source>
        <dbReference type="SAM" id="Phobius"/>
    </source>
</evidence>
<dbReference type="RefSeq" id="XP_033669484.1">
    <property type="nucleotide sequence ID" value="XM_033805814.1"/>
</dbReference>
<gene>
    <name evidence="2" type="ORF">M409DRAFT_21344</name>
</gene>
<protein>
    <submittedName>
        <fullName evidence="2">Uncharacterized protein</fullName>
    </submittedName>
</protein>
<organism evidence="2 3">
    <name type="scientific">Zasmidium cellare ATCC 36951</name>
    <dbReference type="NCBI Taxonomy" id="1080233"/>
    <lineage>
        <taxon>Eukaryota</taxon>
        <taxon>Fungi</taxon>
        <taxon>Dikarya</taxon>
        <taxon>Ascomycota</taxon>
        <taxon>Pezizomycotina</taxon>
        <taxon>Dothideomycetes</taxon>
        <taxon>Dothideomycetidae</taxon>
        <taxon>Mycosphaerellales</taxon>
        <taxon>Mycosphaerellaceae</taxon>
        <taxon>Zasmidium</taxon>
    </lineage>
</organism>
<feature type="transmembrane region" description="Helical" evidence="1">
    <location>
        <begin position="85"/>
        <end position="107"/>
    </location>
</feature>
<evidence type="ECO:0000313" key="2">
    <source>
        <dbReference type="EMBL" id="KAF2168595.1"/>
    </source>
</evidence>
<dbReference type="EMBL" id="ML993590">
    <property type="protein sequence ID" value="KAF2168595.1"/>
    <property type="molecule type" value="Genomic_DNA"/>
</dbReference>
<evidence type="ECO:0000313" key="3">
    <source>
        <dbReference type="Proteomes" id="UP000799537"/>
    </source>
</evidence>
<feature type="transmembrane region" description="Helical" evidence="1">
    <location>
        <begin position="12"/>
        <end position="41"/>
    </location>
</feature>
<sequence>MTPSTPSLAEQLPAWAILVNIIALVLCFFCGDFVAAAMMTYHYELRTGQPMQGDPTYLRRCLSRAVNWSVTALLWVLGMGARREYAAVGFALGLFLSLTTSGFMRIARMFA</sequence>
<keyword evidence="1" id="KW-1133">Transmembrane helix</keyword>
<accession>A0A6A6CN79</accession>
<name>A0A6A6CN79_ZASCE</name>
<dbReference type="GeneID" id="54559086"/>
<dbReference type="AlphaFoldDB" id="A0A6A6CN79"/>
<reference evidence="2" key="1">
    <citation type="journal article" date="2020" name="Stud. Mycol.">
        <title>101 Dothideomycetes genomes: a test case for predicting lifestyles and emergence of pathogens.</title>
        <authorList>
            <person name="Haridas S."/>
            <person name="Albert R."/>
            <person name="Binder M."/>
            <person name="Bloem J."/>
            <person name="Labutti K."/>
            <person name="Salamov A."/>
            <person name="Andreopoulos B."/>
            <person name="Baker S."/>
            <person name="Barry K."/>
            <person name="Bills G."/>
            <person name="Bluhm B."/>
            <person name="Cannon C."/>
            <person name="Castanera R."/>
            <person name="Culley D."/>
            <person name="Daum C."/>
            <person name="Ezra D."/>
            <person name="Gonzalez J."/>
            <person name="Henrissat B."/>
            <person name="Kuo A."/>
            <person name="Liang C."/>
            <person name="Lipzen A."/>
            <person name="Lutzoni F."/>
            <person name="Magnuson J."/>
            <person name="Mondo S."/>
            <person name="Nolan M."/>
            <person name="Ohm R."/>
            <person name="Pangilinan J."/>
            <person name="Park H.-J."/>
            <person name="Ramirez L."/>
            <person name="Alfaro M."/>
            <person name="Sun H."/>
            <person name="Tritt A."/>
            <person name="Yoshinaga Y."/>
            <person name="Zwiers L.-H."/>
            <person name="Turgeon B."/>
            <person name="Goodwin S."/>
            <person name="Spatafora J."/>
            <person name="Crous P."/>
            <person name="Grigoriev I."/>
        </authorList>
    </citation>
    <scope>NUCLEOTIDE SEQUENCE</scope>
    <source>
        <strain evidence="2">ATCC 36951</strain>
    </source>
</reference>
<dbReference type="Proteomes" id="UP000799537">
    <property type="component" value="Unassembled WGS sequence"/>
</dbReference>